<feature type="region of interest" description="Disordered" evidence="1">
    <location>
        <begin position="1"/>
        <end position="47"/>
    </location>
</feature>
<protein>
    <submittedName>
        <fullName evidence="2">Uncharacterized protein</fullName>
    </submittedName>
</protein>
<proteinExistence type="predicted"/>
<reference evidence="2 3" key="1">
    <citation type="submission" date="2017-04" db="EMBL/GenBank/DDBJ databases">
        <title>Draft genome sequence of Marssonina coronaria NL1: causal agent of apple blotch.</title>
        <authorList>
            <person name="Cheng Q."/>
        </authorList>
    </citation>
    <scope>NUCLEOTIDE SEQUENCE [LARGE SCALE GENOMIC DNA]</scope>
    <source>
        <strain evidence="2 3">NL1</strain>
    </source>
</reference>
<feature type="compositionally biased region" description="Basic and acidic residues" evidence="1">
    <location>
        <begin position="25"/>
        <end position="36"/>
    </location>
</feature>
<gene>
    <name evidence="2" type="ORF">B2J93_4338</name>
</gene>
<feature type="compositionally biased region" description="Basic residues" evidence="1">
    <location>
        <begin position="107"/>
        <end position="117"/>
    </location>
</feature>
<evidence type="ECO:0000313" key="2">
    <source>
        <dbReference type="EMBL" id="OWP06217.1"/>
    </source>
</evidence>
<evidence type="ECO:0000313" key="3">
    <source>
        <dbReference type="Proteomes" id="UP000242519"/>
    </source>
</evidence>
<feature type="region of interest" description="Disordered" evidence="1">
    <location>
        <begin position="211"/>
        <end position="257"/>
    </location>
</feature>
<organism evidence="2 3">
    <name type="scientific">Diplocarpon coronariae</name>
    <dbReference type="NCBI Taxonomy" id="2795749"/>
    <lineage>
        <taxon>Eukaryota</taxon>
        <taxon>Fungi</taxon>
        <taxon>Dikarya</taxon>
        <taxon>Ascomycota</taxon>
        <taxon>Pezizomycotina</taxon>
        <taxon>Leotiomycetes</taxon>
        <taxon>Helotiales</taxon>
        <taxon>Drepanopezizaceae</taxon>
        <taxon>Diplocarpon</taxon>
    </lineage>
</organism>
<name>A0A218ZDX4_9HELO</name>
<feature type="region of interest" description="Disordered" evidence="1">
    <location>
        <begin position="79"/>
        <end position="195"/>
    </location>
</feature>
<dbReference type="Proteomes" id="UP000242519">
    <property type="component" value="Unassembled WGS sequence"/>
</dbReference>
<sequence>MRRFLSKKSTAPYFKDDQTLQQTQEHSKKESRDYKKPRGPLKALEDPLLQPKVRRRIVFGQLEEVAQLVSYRLSVRSHHASIEEVTPPSSPQSRPSGYGRLEPSARPSKKASFRRQLSKLWRSEKNPHQLKPPRKTPWELRGPSVQPRSLRKLSGGRRPDSPRPGFRRGGRVREAEVRNRSQISPSRSGGYHAGIPRTQLNYFNTLSVDGAPEIPARSSRRPGPSPMGSSGPAPAIPLRSPLKQNRDLGSLRSQTATSVSRAYEKSVRRRRGVWDLREGVRLDGYLCILNCEAWAGRKQ</sequence>
<comment type="caution">
    <text evidence="2">The sequence shown here is derived from an EMBL/GenBank/DDBJ whole genome shotgun (WGS) entry which is preliminary data.</text>
</comment>
<dbReference type="InParanoid" id="A0A218ZDX4"/>
<evidence type="ECO:0000256" key="1">
    <source>
        <dbReference type="SAM" id="MobiDB-lite"/>
    </source>
</evidence>
<accession>A0A218ZDX4</accession>
<dbReference type="AlphaFoldDB" id="A0A218ZDX4"/>
<dbReference type="EMBL" id="MZNU01000052">
    <property type="protein sequence ID" value="OWP06217.1"/>
    <property type="molecule type" value="Genomic_DNA"/>
</dbReference>
<keyword evidence="3" id="KW-1185">Reference proteome</keyword>